<gene>
    <name evidence="2" type="ORF">NSPZN2_40064</name>
</gene>
<evidence type="ECO:0000313" key="2">
    <source>
        <dbReference type="EMBL" id="CAE6766442.1"/>
    </source>
</evidence>
<dbReference type="EMBL" id="CAJNBJ010000017">
    <property type="protein sequence ID" value="CAE6766442.1"/>
    <property type="molecule type" value="Genomic_DNA"/>
</dbReference>
<evidence type="ECO:0000313" key="3">
    <source>
        <dbReference type="Proteomes" id="UP000675880"/>
    </source>
</evidence>
<sequence>MGRRALLSVLGASLLVTLLAGCAGSPTIPVATSTETPSVEAETRLWYQANSAFSDGRYSAAIHLYERYLTTYPKSRRANEAHWELGQSYEQMGEVTGALKEYRILAGPEGAPVSSQSVYAERALHRIEALRNQSTVPAGARSGHTALYVSFSNLPPMAQVESWVRQLSAQGVSAILVDASLESSFTRPPTPTVAPTSTPLPTLPTGALFSTSQGPVMTDWFSVLVPQAHEVGMSVFAVLDLFHAPLSDHRQESRMLLYDPTRRKVHPWAQFDLLAPPVQQELAQLLADLLRSGVDGMVFRARAENSFAYEVSDGVLRQFETQVRQPSSEVAQALRERMTVRQDAGALASDKTLWRWVGWKARQELDVLARLKKYLQKAVPRLRMVLEIHPEALSNPTSALVNYGEDAAEARRRGFDLLLGGPSREASDVRAFGGAFKGWSRDVIQSEKGEPQTLPQGWVLLRTPAEHGGGMFTGLAQQADELRTPDIRHLVFVPEAAPAVP</sequence>
<dbReference type="SUPFAM" id="SSF48452">
    <property type="entry name" value="TPR-like"/>
    <property type="match status" value="1"/>
</dbReference>
<dbReference type="PROSITE" id="PS51257">
    <property type="entry name" value="PROKAR_LIPOPROTEIN"/>
    <property type="match status" value="1"/>
</dbReference>
<dbReference type="Gene3D" id="1.25.40.10">
    <property type="entry name" value="Tetratricopeptide repeat domain"/>
    <property type="match status" value="1"/>
</dbReference>
<name>A0ABM8RQS0_9BACT</name>
<feature type="chain" id="PRO_5045587364" description="Tetratricopeptide repeat protein" evidence="1">
    <location>
        <begin position="23"/>
        <end position="501"/>
    </location>
</feature>
<organism evidence="2 3">
    <name type="scientific">Nitrospira defluvii</name>
    <dbReference type="NCBI Taxonomy" id="330214"/>
    <lineage>
        <taxon>Bacteria</taxon>
        <taxon>Pseudomonadati</taxon>
        <taxon>Nitrospirota</taxon>
        <taxon>Nitrospiria</taxon>
        <taxon>Nitrospirales</taxon>
        <taxon>Nitrospiraceae</taxon>
        <taxon>Nitrospira</taxon>
    </lineage>
</organism>
<dbReference type="InterPro" id="IPR011990">
    <property type="entry name" value="TPR-like_helical_dom_sf"/>
</dbReference>
<evidence type="ECO:0000256" key="1">
    <source>
        <dbReference type="SAM" id="SignalP"/>
    </source>
</evidence>
<reference evidence="2 3" key="1">
    <citation type="submission" date="2021-02" db="EMBL/GenBank/DDBJ databases">
        <authorList>
            <person name="Han P."/>
        </authorList>
    </citation>
    <scope>NUCLEOTIDE SEQUENCE [LARGE SCALE GENOMIC DNA]</scope>
    <source>
        <strain evidence="2">Candidatus Nitrospira sp. ZN2</strain>
    </source>
</reference>
<protein>
    <recommendedName>
        <fullName evidence="4">Tetratricopeptide repeat protein</fullName>
    </recommendedName>
</protein>
<proteinExistence type="predicted"/>
<evidence type="ECO:0008006" key="4">
    <source>
        <dbReference type="Google" id="ProtNLM"/>
    </source>
</evidence>
<keyword evidence="1" id="KW-0732">Signal</keyword>
<dbReference type="Proteomes" id="UP000675880">
    <property type="component" value="Unassembled WGS sequence"/>
</dbReference>
<dbReference type="Gene3D" id="3.20.20.80">
    <property type="entry name" value="Glycosidases"/>
    <property type="match status" value="1"/>
</dbReference>
<keyword evidence="3" id="KW-1185">Reference proteome</keyword>
<feature type="signal peptide" evidence="1">
    <location>
        <begin position="1"/>
        <end position="22"/>
    </location>
</feature>
<accession>A0ABM8RQS0</accession>
<comment type="caution">
    <text evidence="2">The sequence shown here is derived from an EMBL/GenBank/DDBJ whole genome shotgun (WGS) entry which is preliminary data.</text>
</comment>